<dbReference type="CDD" id="cd07721">
    <property type="entry name" value="yflN-like_MBL-fold"/>
    <property type="match status" value="1"/>
</dbReference>
<dbReference type="InterPro" id="IPR001279">
    <property type="entry name" value="Metallo-B-lactamas"/>
</dbReference>
<gene>
    <name evidence="2" type="ORF">Airi01_091600</name>
</gene>
<feature type="domain" description="Metallo-beta-lactamase" evidence="1">
    <location>
        <begin position="17"/>
        <end position="214"/>
    </location>
</feature>
<dbReference type="AlphaFoldDB" id="A0A9W6RSG2"/>
<accession>A0A9W6RSG2</accession>
<dbReference type="EMBL" id="BSTJ01000016">
    <property type="protein sequence ID" value="GLY80893.1"/>
    <property type="molecule type" value="Genomic_DNA"/>
</dbReference>
<proteinExistence type="predicted"/>
<dbReference type="RefSeq" id="WP_285634501.1">
    <property type="nucleotide sequence ID" value="NZ_BSTJ01000016.1"/>
</dbReference>
<dbReference type="Pfam" id="PF00753">
    <property type="entry name" value="Lactamase_B"/>
    <property type="match status" value="1"/>
</dbReference>
<evidence type="ECO:0000313" key="2">
    <source>
        <dbReference type="EMBL" id="GLY80893.1"/>
    </source>
</evidence>
<dbReference type="SMART" id="SM00849">
    <property type="entry name" value="Lactamase_B"/>
    <property type="match status" value="1"/>
</dbReference>
<name>A0A9W6RSG2_9ACTN</name>
<dbReference type="InterPro" id="IPR050855">
    <property type="entry name" value="NDM-1-like"/>
</dbReference>
<reference evidence="2" key="1">
    <citation type="submission" date="2023-03" db="EMBL/GenBank/DDBJ databases">
        <title>Actinoallomurus iriomotensis NBRC 103681.</title>
        <authorList>
            <person name="Ichikawa N."/>
            <person name="Sato H."/>
            <person name="Tonouchi N."/>
        </authorList>
    </citation>
    <scope>NUCLEOTIDE SEQUENCE</scope>
    <source>
        <strain evidence="2">NBRC 103681</strain>
    </source>
</reference>
<dbReference type="Gene3D" id="3.60.15.10">
    <property type="entry name" value="Ribonuclease Z/Hydroxyacylglutathione hydrolase-like"/>
    <property type="match status" value="1"/>
</dbReference>
<dbReference type="Proteomes" id="UP001165135">
    <property type="component" value="Unassembled WGS sequence"/>
</dbReference>
<dbReference type="SUPFAM" id="SSF56281">
    <property type="entry name" value="Metallo-hydrolase/oxidoreductase"/>
    <property type="match status" value="1"/>
</dbReference>
<evidence type="ECO:0000313" key="3">
    <source>
        <dbReference type="Proteomes" id="UP001165135"/>
    </source>
</evidence>
<comment type="caution">
    <text evidence="2">The sequence shown here is derived from an EMBL/GenBank/DDBJ whole genome shotgun (WGS) entry which is preliminary data.</text>
</comment>
<sequence>MDVVALTPRLTFLRFPVGHVYLWAEPDGLTLVDSGTPGSAPAIADAIRGLGHRTEDVRRLVLTHFHEDHVGSAAAITAWGEVEVIAHRDDVPFIQGEQAGPPPDLLDWERPIYERVTAGLPAEPPVPVRVGRPVGDGDVLDFGGGARVVGAAGHTPGSLGLFLPGPGVLFTGDAVARTPDGEVILGVFNADRAGAAESFARLAAVDAEIACFGHGEPLTEGAAGRLRAAASRRPADTGRP</sequence>
<dbReference type="InterPro" id="IPR036866">
    <property type="entry name" value="RibonucZ/Hydroxyglut_hydro"/>
</dbReference>
<organism evidence="2 3">
    <name type="scientific">Actinoallomurus iriomotensis</name>
    <dbReference type="NCBI Taxonomy" id="478107"/>
    <lineage>
        <taxon>Bacteria</taxon>
        <taxon>Bacillati</taxon>
        <taxon>Actinomycetota</taxon>
        <taxon>Actinomycetes</taxon>
        <taxon>Streptosporangiales</taxon>
        <taxon>Thermomonosporaceae</taxon>
        <taxon>Actinoallomurus</taxon>
    </lineage>
</organism>
<evidence type="ECO:0000259" key="1">
    <source>
        <dbReference type="SMART" id="SM00849"/>
    </source>
</evidence>
<protein>
    <submittedName>
        <fullName evidence="2">MBL fold metallo-hydrolase</fullName>
    </submittedName>
</protein>
<dbReference type="PANTHER" id="PTHR42951:SF17">
    <property type="entry name" value="METALLO-BETA-LACTAMASE DOMAIN-CONTAINING PROTEIN"/>
    <property type="match status" value="1"/>
</dbReference>
<dbReference type="PANTHER" id="PTHR42951">
    <property type="entry name" value="METALLO-BETA-LACTAMASE DOMAIN-CONTAINING"/>
    <property type="match status" value="1"/>
</dbReference>